<dbReference type="PRINTS" id="PR01755">
    <property type="entry name" value="SECFTRNLCASE"/>
</dbReference>
<dbReference type="AlphaFoldDB" id="A0A7Y4LG77"/>
<comment type="similarity">
    <text evidence="9">Belongs to the SecD/SecF family. SecF subfamily.</text>
</comment>
<evidence type="ECO:0000256" key="3">
    <source>
        <dbReference type="ARBA" id="ARBA00022475"/>
    </source>
</evidence>
<feature type="compositionally biased region" description="Basic and acidic residues" evidence="10">
    <location>
        <begin position="343"/>
        <end position="355"/>
    </location>
</feature>
<dbReference type="KEGG" id="csil:CBE74_06900"/>
<feature type="transmembrane region" description="Helical" evidence="9">
    <location>
        <begin position="260"/>
        <end position="280"/>
    </location>
</feature>
<gene>
    <name evidence="9 12" type="primary">secF</name>
    <name evidence="12" type="ORF">CBE74_06900</name>
</gene>
<evidence type="ECO:0000256" key="10">
    <source>
        <dbReference type="SAM" id="MobiDB-lite"/>
    </source>
</evidence>
<keyword evidence="4 9" id="KW-0812">Transmembrane</keyword>
<dbReference type="SUPFAM" id="SSF82866">
    <property type="entry name" value="Multidrug efflux transporter AcrB transmembrane domain"/>
    <property type="match status" value="1"/>
</dbReference>
<evidence type="ECO:0000256" key="5">
    <source>
        <dbReference type="ARBA" id="ARBA00022927"/>
    </source>
</evidence>
<dbReference type="Gene3D" id="1.20.1640.10">
    <property type="entry name" value="Multidrug efflux transporter AcrB transmembrane domain"/>
    <property type="match status" value="1"/>
</dbReference>
<dbReference type="InterPro" id="IPR005665">
    <property type="entry name" value="SecF_bac"/>
</dbReference>
<evidence type="ECO:0000256" key="9">
    <source>
        <dbReference type="HAMAP-Rule" id="MF_01464"/>
    </source>
</evidence>
<dbReference type="Pfam" id="PF02355">
    <property type="entry name" value="SecD_SecF_C"/>
    <property type="match status" value="1"/>
</dbReference>
<reference evidence="12 13" key="2">
    <citation type="journal article" date="2020" name="Antonie Van Leeuwenhoek">
        <title>Phylogenomic characterisation of a novel corynebacterial species pathogenic to animals.</title>
        <authorList>
            <person name="Moller J."/>
            <person name="Musella L."/>
            <person name="Melnikov V."/>
            <person name="Geissdorfer W."/>
            <person name="Burkovski A."/>
            <person name="Sangal V."/>
        </authorList>
    </citation>
    <scope>NUCLEOTIDE SEQUENCE [LARGE SCALE GENOMIC DNA]</scope>
    <source>
        <strain evidence="12 13">PO100/5</strain>
    </source>
</reference>
<dbReference type="GO" id="GO:0043952">
    <property type="term" value="P:protein transport by the Sec complex"/>
    <property type="evidence" value="ECO:0007669"/>
    <property type="project" value="UniProtKB-UniRule"/>
</dbReference>
<dbReference type="InterPro" id="IPR048634">
    <property type="entry name" value="SecD_SecF_C"/>
</dbReference>
<keyword evidence="5 9" id="KW-0653">Protein transport</keyword>
<evidence type="ECO:0000256" key="7">
    <source>
        <dbReference type="ARBA" id="ARBA00023010"/>
    </source>
</evidence>
<dbReference type="InterPro" id="IPR022813">
    <property type="entry name" value="SecD/SecF_arch_bac"/>
</dbReference>
<evidence type="ECO:0000313" key="12">
    <source>
        <dbReference type="EMBL" id="ARU46261.1"/>
    </source>
</evidence>
<dbReference type="GO" id="GO:0065002">
    <property type="term" value="P:intracellular protein transmembrane transport"/>
    <property type="evidence" value="ECO:0007669"/>
    <property type="project" value="UniProtKB-UniRule"/>
</dbReference>
<feature type="transmembrane region" description="Helical" evidence="9">
    <location>
        <begin position="201"/>
        <end position="222"/>
    </location>
</feature>
<dbReference type="OrthoDB" id="9774769at2"/>
<keyword evidence="13" id="KW-1185">Reference proteome</keyword>
<feature type="compositionally biased region" description="Basic and acidic residues" evidence="10">
    <location>
        <begin position="319"/>
        <end position="330"/>
    </location>
</feature>
<keyword evidence="6 9" id="KW-1133">Transmembrane helix</keyword>
<comment type="function">
    <text evidence="9">Part of the Sec protein translocase complex. Interacts with the SecYEG preprotein conducting channel. SecDF uses the proton motive force (PMF) to complete protein translocation after the ATP-dependent function of SecA.</text>
</comment>
<dbReference type="Pfam" id="PF07549">
    <property type="entry name" value="Sec_GG"/>
    <property type="match status" value="1"/>
</dbReference>
<evidence type="ECO:0000256" key="1">
    <source>
        <dbReference type="ARBA" id="ARBA00004651"/>
    </source>
</evidence>
<organism evidence="12 13">
    <name type="scientific">Corynebacterium silvaticum</name>
    <dbReference type="NCBI Taxonomy" id="2320431"/>
    <lineage>
        <taxon>Bacteria</taxon>
        <taxon>Bacillati</taxon>
        <taxon>Actinomycetota</taxon>
        <taxon>Actinomycetes</taxon>
        <taxon>Mycobacteriales</taxon>
        <taxon>Corynebacteriaceae</taxon>
        <taxon>Corynebacterium</taxon>
    </lineage>
</organism>
<dbReference type="PANTHER" id="PTHR30081">
    <property type="entry name" value="PROTEIN-EXPORT MEMBRANE PROTEIN SEC"/>
    <property type="match status" value="1"/>
</dbReference>
<dbReference type="EMBL" id="CP021417">
    <property type="protein sequence ID" value="ARU46261.1"/>
    <property type="molecule type" value="Genomic_DNA"/>
</dbReference>
<dbReference type="GO" id="GO:0005886">
    <property type="term" value="C:plasma membrane"/>
    <property type="evidence" value="ECO:0007669"/>
    <property type="project" value="UniProtKB-SubCell"/>
</dbReference>
<dbReference type="PANTHER" id="PTHR30081:SF8">
    <property type="entry name" value="PROTEIN TRANSLOCASE SUBUNIT SECF"/>
    <property type="match status" value="1"/>
</dbReference>
<dbReference type="RefSeq" id="WP_087454074.1">
    <property type="nucleotide sequence ID" value="NZ_CP021417.2"/>
</dbReference>
<proteinExistence type="inferred from homology"/>
<dbReference type="HAMAP" id="MF_01464_B">
    <property type="entry name" value="SecF_B"/>
    <property type="match status" value="1"/>
</dbReference>
<dbReference type="NCBIfam" id="TIGR00966">
    <property type="entry name" value="transloc_SecF"/>
    <property type="match status" value="1"/>
</dbReference>
<accession>A0A7Y4LG77</accession>
<comment type="subunit">
    <text evidence="9">Forms a complex with SecD. Part of the essential Sec protein translocation apparatus which comprises SecA, SecYEG and auxiliary proteins SecDF. Other proteins may also be involved.</text>
</comment>
<feature type="transmembrane region" description="Helical" evidence="9">
    <location>
        <begin position="26"/>
        <end position="46"/>
    </location>
</feature>
<dbReference type="GO" id="GO:0015450">
    <property type="term" value="F:protein-transporting ATPase activity"/>
    <property type="evidence" value="ECO:0007669"/>
    <property type="project" value="InterPro"/>
</dbReference>
<feature type="transmembrane region" description="Helical" evidence="9">
    <location>
        <begin position="174"/>
        <end position="195"/>
    </location>
</feature>
<dbReference type="Proteomes" id="UP000195652">
    <property type="component" value="Chromosome"/>
</dbReference>
<protein>
    <recommendedName>
        <fullName evidence="9">Protein-export membrane protein SecF</fullName>
    </recommendedName>
</protein>
<name>A0A7Y4LG77_9CORY</name>
<feature type="transmembrane region" description="Helical" evidence="9">
    <location>
        <begin position="286"/>
        <end position="309"/>
    </location>
</feature>
<dbReference type="InterPro" id="IPR022645">
    <property type="entry name" value="SecD/SecF_bac"/>
</dbReference>
<reference evidence="12 13" key="1">
    <citation type="journal article" date="2014" name="BMC Vet. Res.">
        <title>First report of Corynebacterium pseudotuberculosis from caseous lymphadenitis lesions in Black Alentejano pig (Sus scrofa domesticus).</title>
        <authorList>
            <person name="Oliveira M."/>
            <person name="Barroco C."/>
            <person name="Mottola C."/>
            <person name="Santos R."/>
            <person name="Lemsaddek A."/>
            <person name="Tavares L."/>
            <person name="Semedo-Lemsaddek T."/>
        </authorList>
    </citation>
    <scope>NUCLEOTIDE SEQUENCE [LARGE SCALE GENOMIC DNA]</scope>
    <source>
        <strain evidence="12 13">PO100/5</strain>
    </source>
</reference>
<reference evidence="12 13" key="4">
    <citation type="journal article" date="2020" name="PLoS ONE">
        <title>Taxonomic classification of strain PO100/5 shows a broader geographic distribution and genetic markers of the recently described Corynebacterium silvaticum.</title>
        <authorList>
            <person name="Viana M.V.C."/>
            <person name="Profeta R."/>
            <person name="da Silva A.L."/>
            <person name="Hurtado R."/>
            <person name="Cerqueira J.C."/>
            <person name="Ribeiro B.F.S."/>
            <person name="Almeida M.O."/>
            <person name="Morais-Rodrigues F."/>
            <person name="Soares S.C."/>
            <person name="Oliveira M."/>
            <person name="Tavares L."/>
            <person name="Figueiredo H."/>
            <person name="Wattam A.R."/>
            <person name="Barh D."/>
            <person name="Ghosh P."/>
            <person name="Silva A."/>
            <person name="Azevedo V."/>
        </authorList>
    </citation>
    <scope>NUCLEOTIDE SEQUENCE [LARGE SCALE GENOMIC DNA]</scope>
    <source>
        <strain evidence="12 13">PO100/5</strain>
    </source>
</reference>
<comment type="subcellular location">
    <subcellularLocation>
        <location evidence="1 9">Cell membrane</location>
        <topology evidence="1 9">Multi-pass membrane protein</topology>
    </subcellularLocation>
</comment>
<sequence length="373" mass="40069">MSSKGVLNKLYTGDGGLDFVGKRRTWYWATAAILLVCLVSIALRGFSLGIDFVGGTKINMPAGNLETTSVSKTFEEATGVEPKLVQIVGSGDTRILEINSKRLSEEQIGSARQALFEAYKPADTSGKQTPDAIGDSTVSESWGSTITKRMLISMFVFLVAVFIYIAVRLEREMAVAAIAALLVDFVAIAGIYALLGFEVSPATIIGLLTILAFSLYDTVIVFDKVRENTAGYLGNRSRTYAEHANLAVNQTVMRSISTTVISALPILALIVIAVWLLGVGTLKDLALVQLIGVIEGTFSSVFLATPILVSLKNRSKETKAHNAKVAEHRNPQNGAQDSAESADDAHSTELSDAHKRTVSSPTSTGASWRPQRR</sequence>
<evidence type="ECO:0000256" key="6">
    <source>
        <dbReference type="ARBA" id="ARBA00022989"/>
    </source>
</evidence>
<evidence type="ECO:0000256" key="4">
    <source>
        <dbReference type="ARBA" id="ARBA00022692"/>
    </source>
</evidence>
<evidence type="ECO:0000256" key="2">
    <source>
        <dbReference type="ARBA" id="ARBA00022448"/>
    </source>
</evidence>
<dbReference type="GeneID" id="75007979"/>
<dbReference type="GO" id="GO:0006605">
    <property type="term" value="P:protein targeting"/>
    <property type="evidence" value="ECO:0007669"/>
    <property type="project" value="UniProtKB-UniRule"/>
</dbReference>
<keyword evidence="8 9" id="KW-0472">Membrane</keyword>
<feature type="region of interest" description="Disordered" evidence="10">
    <location>
        <begin position="319"/>
        <end position="373"/>
    </location>
</feature>
<feature type="domain" description="Protein export membrane protein SecD/SecF C-terminal" evidence="11">
    <location>
        <begin position="131"/>
        <end position="313"/>
    </location>
</feature>
<reference evidence="12 13" key="3">
    <citation type="journal article" date="2020" name="Int. J. Syst. Evol. Microbiol.">
        <title>Corynebacterium silvaticum sp. nov., a unique group of NTTB corynebacteria in wild boar and roe deer.</title>
        <authorList>
            <person name="Dangel A."/>
            <person name="Berger A."/>
            <person name="Rau J."/>
            <person name="Eisenberg T."/>
            <person name="Kampfer P."/>
            <person name="Margos G."/>
            <person name="Contzen M."/>
            <person name="Busse H.J."/>
            <person name="Konrad R."/>
            <person name="Peters M."/>
            <person name="Sting R."/>
            <person name="Sing A."/>
        </authorList>
    </citation>
    <scope>NUCLEOTIDE SEQUENCE [LARGE SCALE GENOMIC DNA]</scope>
    <source>
        <strain evidence="12 13">PO100/5</strain>
    </source>
</reference>
<keyword evidence="3 9" id="KW-1003">Cell membrane</keyword>
<dbReference type="InterPro" id="IPR022646">
    <property type="entry name" value="SecD/SecF_CS"/>
</dbReference>
<evidence type="ECO:0000259" key="11">
    <source>
        <dbReference type="Pfam" id="PF02355"/>
    </source>
</evidence>
<feature type="transmembrane region" description="Helical" evidence="9">
    <location>
        <begin position="150"/>
        <end position="167"/>
    </location>
</feature>
<evidence type="ECO:0000256" key="8">
    <source>
        <dbReference type="ARBA" id="ARBA00023136"/>
    </source>
</evidence>
<keyword evidence="7 9" id="KW-0811">Translocation</keyword>
<evidence type="ECO:0000313" key="13">
    <source>
        <dbReference type="Proteomes" id="UP000195652"/>
    </source>
</evidence>
<keyword evidence="2 9" id="KW-0813">Transport</keyword>